<feature type="transmembrane region" description="Helical" evidence="7">
    <location>
        <begin position="33"/>
        <end position="53"/>
    </location>
</feature>
<dbReference type="Pfam" id="PF20684">
    <property type="entry name" value="Fung_rhodopsin"/>
    <property type="match status" value="1"/>
</dbReference>
<reference evidence="9" key="2">
    <citation type="submission" date="2020-05" db="EMBL/GenBank/DDBJ databases">
        <authorList>
            <person name="Kim H.-S."/>
            <person name="Proctor R.H."/>
            <person name="Brown D.W."/>
        </authorList>
    </citation>
    <scope>NUCLEOTIDE SEQUENCE</scope>
    <source>
        <strain evidence="9">NRRL 20472</strain>
    </source>
</reference>
<evidence type="ECO:0000256" key="5">
    <source>
        <dbReference type="ARBA" id="ARBA00038359"/>
    </source>
</evidence>
<dbReference type="PANTHER" id="PTHR33048:SF129">
    <property type="entry name" value="INTEGRAL MEMBRANE PROTEIN-RELATED"/>
    <property type="match status" value="1"/>
</dbReference>
<feature type="transmembrane region" description="Helical" evidence="7">
    <location>
        <begin position="215"/>
        <end position="236"/>
    </location>
</feature>
<gene>
    <name evidence="9" type="ORF">FSARC_3293</name>
</gene>
<dbReference type="GO" id="GO:0016020">
    <property type="term" value="C:membrane"/>
    <property type="evidence" value="ECO:0007669"/>
    <property type="project" value="UniProtKB-SubCell"/>
</dbReference>
<evidence type="ECO:0000256" key="6">
    <source>
        <dbReference type="SAM" id="MobiDB-lite"/>
    </source>
</evidence>
<comment type="subcellular location">
    <subcellularLocation>
        <location evidence="1">Membrane</location>
        <topology evidence="1">Multi-pass membrane protein</topology>
    </subcellularLocation>
</comment>
<evidence type="ECO:0000313" key="10">
    <source>
        <dbReference type="Proteomes" id="UP000622797"/>
    </source>
</evidence>
<feature type="transmembrane region" description="Helical" evidence="7">
    <location>
        <begin position="65"/>
        <end position="85"/>
    </location>
</feature>
<dbReference type="AlphaFoldDB" id="A0A8H4U4I0"/>
<reference evidence="9" key="1">
    <citation type="journal article" date="2020" name="BMC Genomics">
        <title>Correction to: Identification and distribution of gene clusters required for synthesis of sphingolipid metabolism inhibitors in diverse species of the filamentous fungus Fusarium.</title>
        <authorList>
            <person name="Kim H.S."/>
            <person name="Lohmar J.M."/>
            <person name="Busman M."/>
            <person name="Brown D.W."/>
            <person name="Naumann T.A."/>
            <person name="Divon H.H."/>
            <person name="Lysoe E."/>
            <person name="Uhlig S."/>
            <person name="Proctor R.H."/>
        </authorList>
    </citation>
    <scope>NUCLEOTIDE SEQUENCE</scope>
    <source>
        <strain evidence="9">NRRL 20472</strain>
    </source>
</reference>
<feature type="region of interest" description="Disordered" evidence="6">
    <location>
        <begin position="353"/>
        <end position="381"/>
    </location>
</feature>
<keyword evidence="10" id="KW-1185">Reference proteome</keyword>
<dbReference type="InterPro" id="IPR049326">
    <property type="entry name" value="Rhodopsin_dom_fungi"/>
</dbReference>
<feature type="transmembrane region" description="Helical" evidence="7">
    <location>
        <begin position="182"/>
        <end position="203"/>
    </location>
</feature>
<evidence type="ECO:0000256" key="2">
    <source>
        <dbReference type="ARBA" id="ARBA00022692"/>
    </source>
</evidence>
<keyword evidence="3 7" id="KW-1133">Transmembrane helix</keyword>
<name>A0A8H4U4I0_9HYPO</name>
<evidence type="ECO:0000256" key="7">
    <source>
        <dbReference type="SAM" id="Phobius"/>
    </source>
</evidence>
<accession>A0A8H4U4I0</accession>
<evidence type="ECO:0000313" key="9">
    <source>
        <dbReference type="EMBL" id="KAF4969507.1"/>
    </source>
</evidence>
<sequence length="381" mass="41136">MSSAQVGAMPPPDGVTPDFSGGVGSTYLQTTLIIVYSVTFSLATITMILRLYTAGWVVKKMSWDSPLIVLAWAISLVFFITSVKAMPSGFGKHMYNVTVVDLQGYFDLLLVLALTYIWPPTLTKLAILVLYHRIIPNRLFRIAVYLTALSVTAYTVVFTALFAGPCNPQSTGSGVCLNNISVAQAVLNILTDAVLIILPIPVIHHLQMPLKQRATIGALLSLGSGVILASCVRIGYVRKMQNNPDVTWTQASAAVWSSVELNIGIVCNCLATLKPFVRKHLPLLASLVGGSSSSKPSKPIASGNSFHPWRGDKASHGYELHSVDRPKRTATGDQGHAGNIMVVDEFQVQYGNARDKGDASSTESILANDTYRKYRGDRPGA</sequence>
<dbReference type="PANTHER" id="PTHR33048">
    <property type="entry name" value="PTH11-LIKE INTEGRAL MEMBRANE PROTEIN (AFU_ORTHOLOGUE AFUA_5G11245)"/>
    <property type="match status" value="1"/>
</dbReference>
<keyword evidence="4 7" id="KW-0472">Membrane</keyword>
<organism evidence="9 10">
    <name type="scientific">Fusarium sarcochroum</name>
    <dbReference type="NCBI Taxonomy" id="1208366"/>
    <lineage>
        <taxon>Eukaryota</taxon>
        <taxon>Fungi</taxon>
        <taxon>Dikarya</taxon>
        <taxon>Ascomycota</taxon>
        <taxon>Pezizomycotina</taxon>
        <taxon>Sordariomycetes</taxon>
        <taxon>Hypocreomycetidae</taxon>
        <taxon>Hypocreales</taxon>
        <taxon>Nectriaceae</taxon>
        <taxon>Fusarium</taxon>
        <taxon>Fusarium lateritium species complex</taxon>
    </lineage>
</organism>
<evidence type="ECO:0000256" key="4">
    <source>
        <dbReference type="ARBA" id="ARBA00023136"/>
    </source>
</evidence>
<dbReference type="OrthoDB" id="5401779at2759"/>
<dbReference type="InterPro" id="IPR052337">
    <property type="entry name" value="SAT4-like"/>
</dbReference>
<feature type="transmembrane region" description="Helical" evidence="7">
    <location>
        <begin position="105"/>
        <end position="130"/>
    </location>
</feature>
<feature type="transmembrane region" description="Helical" evidence="7">
    <location>
        <begin position="142"/>
        <end position="162"/>
    </location>
</feature>
<dbReference type="EMBL" id="JABEXW010000160">
    <property type="protein sequence ID" value="KAF4969507.1"/>
    <property type="molecule type" value="Genomic_DNA"/>
</dbReference>
<evidence type="ECO:0000256" key="1">
    <source>
        <dbReference type="ARBA" id="ARBA00004141"/>
    </source>
</evidence>
<feature type="domain" description="Rhodopsin" evidence="8">
    <location>
        <begin position="49"/>
        <end position="278"/>
    </location>
</feature>
<feature type="compositionally biased region" description="Basic and acidic residues" evidence="6">
    <location>
        <begin position="370"/>
        <end position="381"/>
    </location>
</feature>
<comment type="caution">
    <text evidence="9">The sequence shown here is derived from an EMBL/GenBank/DDBJ whole genome shotgun (WGS) entry which is preliminary data.</text>
</comment>
<comment type="similarity">
    <text evidence="5">Belongs to the SAT4 family.</text>
</comment>
<evidence type="ECO:0000256" key="3">
    <source>
        <dbReference type="ARBA" id="ARBA00022989"/>
    </source>
</evidence>
<protein>
    <recommendedName>
        <fullName evidence="8">Rhodopsin domain-containing protein</fullName>
    </recommendedName>
</protein>
<evidence type="ECO:0000259" key="8">
    <source>
        <dbReference type="Pfam" id="PF20684"/>
    </source>
</evidence>
<keyword evidence="2 7" id="KW-0812">Transmembrane</keyword>
<dbReference type="Proteomes" id="UP000622797">
    <property type="component" value="Unassembled WGS sequence"/>
</dbReference>
<proteinExistence type="inferred from homology"/>